<dbReference type="SUPFAM" id="SSF51730">
    <property type="entry name" value="FAD-linked oxidoreductase"/>
    <property type="match status" value="1"/>
</dbReference>
<dbReference type="EC" id="1.5.5.2" evidence="5"/>
<dbReference type="GO" id="GO:0010133">
    <property type="term" value="P:L-proline catabolic process to L-glutamate"/>
    <property type="evidence" value="ECO:0007669"/>
    <property type="project" value="UniProtKB-UniRule"/>
</dbReference>
<keyword evidence="2 5" id="KW-0560">Oxidoreductase</keyword>
<keyword evidence="5" id="KW-0678">Repressor</keyword>
<dbReference type="InterPro" id="IPR002872">
    <property type="entry name" value="Proline_DH_dom"/>
</dbReference>
<dbReference type="NCBIfam" id="TIGR01238">
    <property type="entry name" value="D1pyr5carbox3"/>
    <property type="match status" value="1"/>
</dbReference>
<dbReference type="InterPro" id="IPR024089">
    <property type="entry name" value="PRODH_PutA_dom_I/II"/>
</dbReference>
<dbReference type="Pfam" id="PF01619">
    <property type="entry name" value="Pro_dh"/>
    <property type="match status" value="1"/>
</dbReference>
<evidence type="ECO:0000256" key="6">
    <source>
        <dbReference type="PIRSR" id="PIRSR000197-1"/>
    </source>
</evidence>
<dbReference type="EC" id="1.2.1.88" evidence="5"/>
<keyword evidence="5" id="KW-0274">FAD</keyword>
<comment type="catalytic activity">
    <reaction evidence="5">
        <text>L-proline + a quinone = (S)-1-pyrroline-5-carboxylate + a quinol + H(+)</text>
        <dbReference type="Rhea" id="RHEA:23784"/>
        <dbReference type="ChEBI" id="CHEBI:15378"/>
        <dbReference type="ChEBI" id="CHEBI:17388"/>
        <dbReference type="ChEBI" id="CHEBI:24646"/>
        <dbReference type="ChEBI" id="CHEBI:60039"/>
        <dbReference type="ChEBI" id="CHEBI:132124"/>
        <dbReference type="EC" id="1.5.5.2"/>
    </reaction>
</comment>
<evidence type="ECO:0000313" key="11">
    <source>
        <dbReference type="Proteomes" id="UP000245137"/>
    </source>
</evidence>
<dbReference type="InterPro" id="IPR025703">
    <property type="entry name" value="Bifunct_PutA"/>
</dbReference>
<dbReference type="EMBL" id="PUIV01000001">
    <property type="protein sequence ID" value="PWB95920.1"/>
    <property type="molecule type" value="Genomic_DNA"/>
</dbReference>
<evidence type="ECO:0000313" key="10">
    <source>
        <dbReference type="EMBL" id="PWB95920.1"/>
    </source>
</evidence>
<comment type="similarity">
    <text evidence="5">In the N-terminal section; belongs to the proline dehydrogenase family.</text>
</comment>
<dbReference type="Proteomes" id="UP000245137">
    <property type="component" value="Unassembled WGS sequence"/>
</dbReference>
<dbReference type="AlphaFoldDB" id="A0A2U1SWC8"/>
<dbReference type="Gene3D" id="3.40.605.10">
    <property type="entry name" value="Aldehyde Dehydrogenase, Chain A, domain 1"/>
    <property type="match status" value="1"/>
</dbReference>
<dbReference type="InterPro" id="IPR016162">
    <property type="entry name" value="Ald_DH_N"/>
</dbReference>
<accession>A0A2U1SWC8</accession>
<evidence type="ECO:0000256" key="4">
    <source>
        <dbReference type="ARBA" id="ARBA00048142"/>
    </source>
</evidence>
<keyword evidence="5" id="KW-0805">Transcription regulation</keyword>
<comment type="pathway">
    <text evidence="1 5">Amino-acid degradation; L-proline degradation into L-glutamate; L-glutamate from L-proline: step 2/2.</text>
</comment>
<evidence type="ECO:0000256" key="2">
    <source>
        <dbReference type="ARBA" id="ARBA00023002"/>
    </source>
</evidence>
<dbReference type="GO" id="GO:0003677">
    <property type="term" value="F:DNA binding"/>
    <property type="evidence" value="ECO:0007669"/>
    <property type="project" value="UniProtKB-KW"/>
</dbReference>
<dbReference type="RefSeq" id="WP_108915584.1">
    <property type="nucleotide sequence ID" value="NZ_BGJY01000001.1"/>
</dbReference>
<dbReference type="CDD" id="cd07125">
    <property type="entry name" value="ALDH_PutA-P5CDH"/>
    <property type="match status" value="1"/>
</dbReference>
<name>A0A2U1SWC8_METSR</name>
<dbReference type="InterPro" id="IPR029041">
    <property type="entry name" value="FAD-linked_oxidoreductase-like"/>
</dbReference>
<evidence type="ECO:0000256" key="1">
    <source>
        <dbReference type="ARBA" id="ARBA00004786"/>
    </source>
</evidence>
<evidence type="ECO:0000256" key="3">
    <source>
        <dbReference type="ARBA" id="ARBA00023027"/>
    </source>
</evidence>
<feature type="active site" evidence="6">
    <location>
        <position position="777"/>
    </location>
</feature>
<comment type="caution">
    <text evidence="10">The sequence shown here is derived from an EMBL/GenBank/DDBJ whole genome shotgun (WGS) entry which is preliminary data.</text>
</comment>
<dbReference type="PIRSF" id="PIRSF000197">
    <property type="entry name" value="Bifunct_PutA"/>
    <property type="match status" value="1"/>
</dbReference>
<reference evidence="10 11" key="1">
    <citation type="journal article" date="2018" name="Appl. Microbiol. Biotechnol.">
        <title>Co-cultivation of the strictly anaerobic methanogen Methanosarcina barkeri with aerobic methanotrophs in an oxygen-limited membrane bioreactor.</title>
        <authorList>
            <person name="In 't Zandt M.H."/>
            <person name="van den Bosch T.J.M."/>
            <person name="Rijkers R."/>
            <person name="van Kessel M.A.H.J."/>
            <person name="Jetten M.S.M."/>
            <person name="Welte C.U."/>
        </authorList>
    </citation>
    <scope>NUCLEOTIDE SEQUENCE [LARGE SCALE GENOMIC DNA]</scope>
    <source>
        <strain evidence="10 11">DSM 17706</strain>
    </source>
</reference>
<dbReference type="Pfam" id="PF00171">
    <property type="entry name" value="Aldedh"/>
    <property type="match status" value="1"/>
</dbReference>
<comment type="function">
    <text evidence="5">Oxidizes proline to glutamate for use as a carbon and nitrogen source.</text>
</comment>
<comment type="catalytic activity">
    <reaction evidence="4 5">
        <text>L-glutamate 5-semialdehyde + NAD(+) + H2O = L-glutamate + NADH + 2 H(+)</text>
        <dbReference type="Rhea" id="RHEA:30235"/>
        <dbReference type="ChEBI" id="CHEBI:15377"/>
        <dbReference type="ChEBI" id="CHEBI:15378"/>
        <dbReference type="ChEBI" id="CHEBI:29985"/>
        <dbReference type="ChEBI" id="CHEBI:57540"/>
        <dbReference type="ChEBI" id="CHEBI:57945"/>
        <dbReference type="ChEBI" id="CHEBI:58066"/>
        <dbReference type="EC" id="1.2.1.88"/>
    </reaction>
</comment>
<feature type="domain" description="Aldehyde dehydrogenase" evidence="7">
    <location>
        <begin position="549"/>
        <end position="1004"/>
    </location>
</feature>
<dbReference type="InterPro" id="IPR016163">
    <property type="entry name" value="Ald_DH_C"/>
</dbReference>
<dbReference type="GO" id="GO:0003842">
    <property type="term" value="F:L-glutamate gamma-semialdehyde dehydrogenase activity"/>
    <property type="evidence" value="ECO:0007669"/>
    <property type="project" value="UniProtKB-UniRule"/>
</dbReference>
<feature type="domain" description="Proline dehydrogenase" evidence="8">
    <location>
        <begin position="179"/>
        <end position="464"/>
    </location>
</feature>
<dbReference type="Pfam" id="PF14850">
    <property type="entry name" value="Pro_dh-DNA_bdg"/>
    <property type="match status" value="1"/>
</dbReference>
<evidence type="ECO:0000259" key="7">
    <source>
        <dbReference type="Pfam" id="PF00171"/>
    </source>
</evidence>
<dbReference type="InterPro" id="IPR016160">
    <property type="entry name" value="Ald_DH_CS_CYS"/>
</dbReference>
<dbReference type="Gene3D" id="1.20.5.460">
    <property type="entry name" value="Single helix bin"/>
    <property type="match status" value="1"/>
</dbReference>
<comment type="cofactor">
    <cofactor evidence="5">
        <name>FAD</name>
        <dbReference type="ChEBI" id="CHEBI:57692"/>
    </cofactor>
</comment>
<comment type="similarity">
    <text evidence="5">In the C-terminal section; belongs to the aldehyde dehydrogenase family.</text>
</comment>
<dbReference type="InterPro" id="IPR016161">
    <property type="entry name" value="Ald_DH/histidinol_DH"/>
</dbReference>
<dbReference type="GO" id="GO:0009898">
    <property type="term" value="C:cytoplasmic side of plasma membrane"/>
    <property type="evidence" value="ECO:0007669"/>
    <property type="project" value="TreeGrafter"/>
</dbReference>
<protein>
    <recommendedName>
        <fullName evidence="5">Bifunctional protein PutA</fullName>
    </recommendedName>
    <domain>
        <recommendedName>
            <fullName evidence="5">Proline dehydrogenase</fullName>
            <ecNumber evidence="5">1.5.5.2</ecNumber>
        </recommendedName>
        <alternativeName>
            <fullName evidence="5">Proline oxidase</fullName>
        </alternativeName>
    </domain>
    <domain>
        <recommendedName>
            <fullName evidence="5">Delta-1-pyrroline-5-carboxylate dehydrogenase</fullName>
            <shortName evidence="5">P5C dehydrogenase</shortName>
            <ecNumber evidence="5">1.2.1.88</ecNumber>
        </recommendedName>
        <alternativeName>
            <fullName evidence="5">L-glutamate gamma-semialdehyde dehydrogenase</fullName>
        </alternativeName>
    </domain>
</protein>
<keyword evidence="5" id="KW-0804">Transcription</keyword>
<dbReference type="InterPro" id="IPR005933">
    <property type="entry name" value="PutA_C"/>
</dbReference>
<dbReference type="PANTHER" id="PTHR42862">
    <property type="entry name" value="DELTA-1-PYRROLINE-5-CARBOXYLATE DEHYDROGENASE 1, ISOFORM A-RELATED"/>
    <property type="match status" value="1"/>
</dbReference>
<dbReference type="Gene3D" id="3.40.309.10">
    <property type="entry name" value="Aldehyde Dehydrogenase, Chain A, domain 2"/>
    <property type="match status" value="1"/>
</dbReference>
<keyword evidence="5" id="KW-0285">Flavoprotein</keyword>
<keyword evidence="11" id="KW-1185">Reference proteome</keyword>
<dbReference type="SUPFAM" id="SSF53720">
    <property type="entry name" value="ALDH-like"/>
    <property type="match status" value="1"/>
</dbReference>
<dbReference type="FunFam" id="3.40.309.10:FF:000005">
    <property type="entry name" value="1-pyrroline-5-carboxylate dehydrogenase 1"/>
    <property type="match status" value="1"/>
</dbReference>
<dbReference type="PANTHER" id="PTHR42862:SF1">
    <property type="entry name" value="DELTA-1-PYRROLINE-5-CARBOXYLATE DEHYDROGENASE 2, ISOFORM A-RELATED"/>
    <property type="match status" value="1"/>
</dbReference>
<gene>
    <name evidence="10" type="ORF">C5689_00200</name>
</gene>
<dbReference type="OrthoDB" id="9812625at2"/>
<dbReference type="Gene3D" id="3.20.20.220">
    <property type="match status" value="1"/>
</dbReference>
<dbReference type="InterPro" id="IPR024082">
    <property type="entry name" value="PRODH_PutA_dom_II"/>
</dbReference>
<sequence length="1022" mass="110151">MPRLKPFCAPWFPADEEIAAALLSAPFDFEHSARADKLAQRLLAAVRAPEGIGHIERLMQEYSLSTREGVALMALAESLLRVPDDSTLDRLIADKLAAGAFDRHAPVSDALLVQATAFALGVSTKIFAADETPRSLVAQAARRLGAPALRSAARQAMRLMGDHFVLGETIEEALANASADSRWRYSFDMLGEGARSAADVERYFQSYASAITAIGAKAGARPLPDRPGVSVKLSALHPRFEPLSQERVLRELTPRLLELARLAKTHDLAFTIDAEEAERLELSLDVIDAVVADPSLAGWDGFGLAIQAYQKRAAAVIDHIEALAEAHDRRFMIRLVKGAYWDTEIKRAQERGLADYPVFTRKAMTDLNYAACADRLLAAPRIFPQFATHNALTIATIVESARDPSTYEFQRLHGMGAELYAALLDEEKRARCRVYAPVGPHRDLLAYLVRRLIENGANSSFVARAADAATPQSELLAPPRAIIGDAMRTRHSHLPLPSDLYRPLRANSKGVEFGDRRARDALLAERDAERNRLRVAAPSYGKSGVAPRDLRSPIDAALIGSVVEADAQTARDAMAAAARAFPAWEATPVEARADIIERAADFIEARRGLFIALLQDEGGKTLDDALAEVRESADLCRYYAGQARRLCEEKALPGPTGEDNRLRRRGRGVFVCISPWNFPLAIFIGQIVAALVAGNAAVAKPAEQTPLIASEAVALLHEAGVPHEALHCLPGDGALGAALIGDANVAGVVFTGSTAAAQSIHRALAASTGPIVPFIAETGGVNAMIVDSTALLEQVVDDVIASAFRSAGQRCSALRLLCLQEDIAEDALAMLIGATRELRIGDPRDPSTHIGPVIEDTAKARLCAYLAQRRAEGRVFYAGAAPESGSFVAPHIVRLDRASDLREEIFGPILHVATWRAQKDEDFLTLVKDIAANGFGLTMGLHTRIETRIRALAEATPAGNLYVNRNMIGAVVGSQPFGGSRMSGTGPKAGGSDYLRRFLREETVTINTASFGGDARLLAMKE</sequence>
<dbReference type="NCBIfam" id="NF008869">
    <property type="entry name" value="PRK11904.1"/>
    <property type="match status" value="1"/>
</dbReference>
<dbReference type="PROSITE" id="PS00070">
    <property type="entry name" value="ALDEHYDE_DEHYDR_CYS"/>
    <property type="match status" value="1"/>
</dbReference>
<keyword evidence="3 5" id="KW-0520">NAD</keyword>
<evidence type="ECO:0000259" key="9">
    <source>
        <dbReference type="Pfam" id="PF14850"/>
    </source>
</evidence>
<organism evidence="10 11">
    <name type="scientific">Methylosinus sporium</name>
    <dbReference type="NCBI Taxonomy" id="428"/>
    <lineage>
        <taxon>Bacteria</taxon>
        <taxon>Pseudomonadati</taxon>
        <taxon>Pseudomonadota</taxon>
        <taxon>Alphaproteobacteria</taxon>
        <taxon>Hyphomicrobiales</taxon>
        <taxon>Methylocystaceae</taxon>
        <taxon>Methylosinus</taxon>
    </lineage>
</organism>
<evidence type="ECO:0000259" key="8">
    <source>
        <dbReference type="Pfam" id="PF01619"/>
    </source>
</evidence>
<dbReference type="UniPathway" id="UPA00261">
    <property type="reaction ID" value="UER00373"/>
</dbReference>
<keyword evidence="5" id="KW-0238">DNA-binding</keyword>
<feature type="domain" description="Proline dehydrogenase PutA" evidence="9">
    <location>
        <begin position="55"/>
        <end position="164"/>
    </location>
</feature>
<dbReference type="GO" id="GO:0003700">
    <property type="term" value="F:DNA-binding transcription factor activity"/>
    <property type="evidence" value="ECO:0007669"/>
    <property type="project" value="InterPro"/>
</dbReference>
<dbReference type="InterPro" id="IPR015590">
    <property type="entry name" value="Aldehyde_DH_dom"/>
</dbReference>
<feature type="active site" evidence="6">
    <location>
        <position position="811"/>
    </location>
</feature>
<keyword evidence="5" id="KW-0642">Proline metabolism</keyword>
<proteinExistence type="inferred from homology"/>
<dbReference type="SUPFAM" id="SSF81935">
    <property type="entry name" value="N-terminal domain of bifunctional PutA protein"/>
    <property type="match status" value="1"/>
</dbReference>
<dbReference type="InterPro" id="IPR050485">
    <property type="entry name" value="Proline_metab_enzyme"/>
</dbReference>
<comment type="pathway">
    <text evidence="5">Amino-acid degradation; L-proline degradation into L-glutamate; L-glutamate from L-proline: step 1/2.</text>
</comment>
<evidence type="ECO:0000256" key="5">
    <source>
        <dbReference type="PIRNR" id="PIRNR000197"/>
    </source>
</evidence>
<dbReference type="GO" id="GO:0004657">
    <property type="term" value="F:proline dehydrogenase activity"/>
    <property type="evidence" value="ECO:0007669"/>
    <property type="project" value="UniProtKB-UniRule"/>
</dbReference>